<organism evidence="1 2">
    <name type="scientific">Flavobacterium sedimenticola</name>
    <dbReference type="NCBI Taxonomy" id="3043286"/>
    <lineage>
        <taxon>Bacteria</taxon>
        <taxon>Pseudomonadati</taxon>
        <taxon>Bacteroidota</taxon>
        <taxon>Flavobacteriia</taxon>
        <taxon>Flavobacteriales</taxon>
        <taxon>Flavobacteriaceae</taxon>
        <taxon>Flavobacterium</taxon>
    </lineage>
</organism>
<evidence type="ECO:0000313" key="1">
    <source>
        <dbReference type="EMBL" id="MDI9256080.1"/>
    </source>
</evidence>
<proteinExistence type="predicted"/>
<gene>
    <name evidence="1" type="ORF">QHT84_01490</name>
</gene>
<name>A0ABT6XM82_9FLAO</name>
<protein>
    <submittedName>
        <fullName evidence="1">Uncharacterized protein</fullName>
    </submittedName>
</protein>
<evidence type="ECO:0000313" key="2">
    <source>
        <dbReference type="Proteomes" id="UP001230035"/>
    </source>
</evidence>
<keyword evidence="2" id="KW-1185">Reference proteome</keyword>
<dbReference type="Proteomes" id="UP001230035">
    <property type="component" value="Unassembled WGS sequence"/>
</dbReference>
<dbReference type="RefSeq" id="WP_283237766.1">
    <property type="nucleotide sequence ID" value="NZ_JASGBP010000001.1"/>
</dbReference>
<reference evidence="1 2" key="1">
    <citation type="submission" date="2023-05" db="EMBL/GenBank/DDBJ databases">
        <title>Flavobacterium sedimenti sp. nov., isolated from the sediment.</title>
        <authorList>
            <person name="Wu N."/>
        </authorList>
    </citation>
    <scope>NUCLEOTIDE SEQUENCE [LARGE SCALE GENOMIC DNA]</scope>
    <source>
        <strain evidence="1 2">YZ-48</strain>
    </source>
</reference>
<dbReference type="EMBL" id="JASGBP010000001">
    <property type="protein sequence ID" value="MDI9256080.1"/>
    <property type="molecule type" value="Genomic_DNA"/>
</dbReference>
<comment type="caution">
    <text evidence="1">The sequence shown here is derived from an EMBL/GenBank/DDBJ whole genome shotgun (WGS) entry which is preliminary data.</text>
</comment>
<sequence>MKKVLLFLCLSVSAYSQIVVGEYRMFDESPDKNKPEAITLLKTKKTLFILPSSFSQEEYAAVIAQVWDITPFEIVEVNTFKEMPDEQRNAKYSAKNYAFFKLSSMKYTRTTKSGATVDYLFNTLDLSVFEYKKTDKKGKDVFDGYKLATIFFSPNIDQRQKEVAAVNPRLFLNFDLGYLRTYLKIVNDKLKSNGFTNCYDDFYNKVSLKNLKTNKLYIPESIGIKYNAFSRTEGKKREESELLEDYKFPYEIVTEEKLNELLTSGQEIYFLNYVQVNGNKLISVINSKTGEILYNSKTGLSYNIKDGDFKSISKKIDD</sequence>
<accession>A0ABT6XM82</accession>